<evidence type="ECO:0000256" key="3">
    <source>
        <dbReference type="ARBA" id="ARBA00029509"/>
    </source>
</evidence>
<organism evidence="6 7">
    <name type="scientific">Geotrypetes seraphini</name>
    <name type="common">Gaboon caecilian</name>
    <name type="synonym">Caecilia seraphini</name>
    <dbReference type="NCBI Taxonomy" id="260995"/>
    <lineage>
        <taxon>Eukaryota</taxon>
        <taxon>Metazoa</taxon>
        <taxon>Chordata</taxon>
        <taxon>Craniata</taxon>
        <taxon>Vertebrata</taxon>
        <taxon>Euteleostomi</taxon>
        <taxon>Amphibia</taxon>
        <taxon>Gymnophiona</taxon>
        <taxon>Geotrypetes</taxon>
    </lineage>
</organism>
<comment type="function">
    <text evidence="4">Involved in nonsense-mediated decay (NMD) of mRNAs containing premature stop codons.</text>
</comment>
<evidence type="ECO:0000256" key="2">
    <source>
        <dbReference type="ARBA" id="ARBA00023161"/>
    </source>
</evidence>
<reference evidence="7" key="1">
    <citation type="submission" date="2025-08" db="UniProtKB">
        <authorList>
            <consortium name="RefSeq"/>
        </authorList>
    </citation>
    <scope>IDENTIFICATION</scope>
</reference>
<evidence type="ECO:0000256" key="5">
    <source>
        <dbReference type="SAM" id="MobiDB-lite"/>
    </source>
</evidence>
<dbReference type="Pfam" id="PF10220">
    <property type="entry name" value="Smg8_Smg9"/>
    <property type="match status" value="1"/>
</dbReference>
<accession>A0A6P8PUA6</accession>
<evidence type="ECO:0000256" key="1">
    <source>
        <dbReference type="ARBA" id="ARBA00006443"/>
    </source>
</evidence>
<feature type="compositionally biased region" description="Basic and acidic residues" evidence="5">
    <location>
        <begin position="607"/>
        <end position="616"/>
    </location>
</feature>
<dbReference type="OrthoDB" id="63589at2759"/>
<comment type="similarity">
    <text evidence="1 4">Belongs to the SMG8 family.</text>
</comment>
<dbReference type="CTD" id="55181"/>
<feature type="region of interest" description="Disordered" evidence="5">
    <location>
        <begin position="638"/>
        <end position="661"/>
    </location>
</feature>
<dbReference type="Proteomes" id="UP000515159">
    <property type="component" value="Chromosome 15"/>
</dbReference>
<evidence type="ECO:0000313" key="6">
    <source>
        <dbReference type="Proteomes" id="UP000515159"/>
    </source>
</evidence>
<evidence type="ECO:0000256" key="4">
    <source>
        <dbReference type="RuleBase" id="RU367133"/>
    </source>
</evidence>
<sequence>MAEPALLRDLLNPGAEPPSWKDDEVCVVGIFGKTALQPGSKKQTLVNALCERQVFPLLPSRAIGEAPEPLPHDYNLIQAHYSADSRVLYLLLSSACDQERLVQACSALSPGAAHAEAHEAWKTEEKLHCLYLLYLFSVCHVLVLVHPTCAFDVTYDKLFRALDSLRQKALPALKSALRDLSVGKEWKLHGRPCPPRLLFVFQLNGALRLESGRGPGQEPFGSERPKKHSPKRRLQHALEDQIYRIFRKSRVLTNQSINCLFTVPANQAFVFIVAGQDEDPVGMLLEQVRQNCGGRESETPPPVSGPRRYQMMRQSRRLSFSVETNLASAGGGGGGQLVDCTLREFLFQHVDLVLTKKGFDDSVGRNPQPSHFELPTYQKWISVALKLFEVVIENKEEDSVSYLGELSSKIVGNMKVLEAFLDVDTKFSENRCQKALPMAHSAYQSNLPHNYTTTVHKNQLAQALRVYSQHARGPAFQKYAMHLNEDCFKFWSSGHQLCEERSLTDQHCVHKFHLLPKSGEKTEPERNPPVLYHNSRARSTGSCNCGRKQAPRDDPFDIKSANYDFYQMLEEKCCGKLEHINFPIFQPSTPDPAPAKNETPIAPQEGEVEKLKEKEPQTPGESTSLSLALSLGQSTDSLGMFSADPQAGGDNPEAHGQGGDAKNEKQLSLLDRQASTVEYLPGMLHSNCPKGLLPKFSSWSLIKLGSAKSYNFHTGLDQLGFIPGTNYLMPWDIVIRTRSEDEGDLDTNSWPAPNKAVAGKRTAVVMGRGRRRDDIARAFVGFEYEDSRGRRFMCSGPDKIMKVMGSGPKESAIKALNTDMPLYILSPSQGRGLKPHYAQLMRLFFVVPDAPIQMTLTPQVQPGPLPCPIFYPEKPEITLPSDGLWVLRFPYSYVTERGPCYPPKENQQLMSFKVLRGVLKAVTQ</sequence>
<dbReference type="GeneID" id="117349244"/>
<dbReference type="InterPro" id="IPR019354">
    <property type="entry name" value="SMG8-like"/>
</dbReference>
<feature type="region of interest" description="Disordered" evidence="5">
    <location>
        <begin position="212"/>
        <end position="233"/>
    </location>
</feature>
<dbReference type="GO" id="GO:0000184">
    <property type="term" value="P:nuclear-transcribed mRNA catabolic process, nonsense-mediated decay"/>
    <property type="evidence" value="ECO:0007669"/>
    <property type="project" value="UniProtKB-UniRule"/>
</dbReference>
<proteinExistence type="inferred from homology"/>
<name>A0A6P8PUA6_GEOSA</name>
<keyword evidence="2 4" id="KW-0866">Nonsense-mediated mRNA decay</keyword>
<feature type="region of interest" description="Disordered" evidence="5">
    <location>
        <begin position="585"/>
        <end position="625"/>
    </location>
</feature>
<dbReference type="AlphaFoldDB" id="A0A6P8PUA6"/>
<dbReference type="PANTHER" id="PTHR13091:SF0">
    <property type="entry name" value="NONSENSE-MEDIATED MRNA DECAY FACTOR SMG8"/>
    <property type="match status" value="1"/>
</dbReference>
<gene>
    <name evidence="7" type="primary">SMG8</name>
</gene>
<dbReference type="PANTHER" id="PTHR13091">
    <property type="entry name" value="AMPLIFIED IN BREAST CANCER 2-RELATED"/>
    <property type="match status" value="1"/>
</dbReference>
<dbReference type="InParanoid" id="A0A6P8PUA6"/>
<keyword evidence="6" id="KW-1185">Reference proteome</keyword>
<dbReference type="KEGG" id="gsh:117349244"/>
<evidence type="ECO:0000313" key="7">
    <source>
        <dbReference type="RefSeq" id="XP_033778343.1"/>
    </source>
</evidence>
<feature type="region of interest" description="Disordered" evidence="5">
    <location>
        <begin position="518"/>
        <end position="551"/>
    </location>
</feature>
<dbReference type="FunCoup" id="A0A6P8PUA6">
    <property type="interactions" value="1637"/>
</dbReference>
<dbReference type="RefSeq" id="XP_033778343.1">
    <property type="nucleotide sequence ID" value="XM_033922452.1"/>
</dbReference>
<protein>
    <recommendedName>
        <fullName evidence="3 4">Nonsense-mediated mRNA decay factor SMG8</fullName>
    </recommendedName>
</protein>